<accession>A0A9J5YY07</accession>
<dbReference type="Proteomes" id="UP000824120">
    <property type="component" value="Chromosome 5"/>
</dbReference>
<proteinExistence type="predicted"/>
<protein>
    <submittedName>
        <fullName evidence="1">Uncharacterized protein</fullName>
    </submittedName>
</protein>
<dbReference type="OrthoDB" id="1210581at2759"/>
<sequence>MKELHKIFDMFFWINKVIGKSNHWASGRQVCLPKHEGGFGSRSMFDMSQPLYAKLWWKFRTQNSIWAYFMWNKYFKKQIPSFCLMERWISIMGKHWEPRGGTSSVWFENLTNLGPLFLKPLEVQTSHNLTYISSLMNENG</sequence>
<dbReference type="EMBL" id="JACXVP010000005">
    <property type="protein sequence ID" value="KAG5605587.1"/>
    <property type="molecule type" value="Genomic_DNA"/>
</dbReference>
<reference evidence="1 2" key="1">
    <citation type="submission" date="2020-09" db="EMBL/GenBank/DDBJ databases">
        <title>De no assembly of potato wild relative species, Solanum commersonii.</title>
        <authorList>
            <person name="Cho K."/>
        </authorList>
    </citation>
    <scope>NUCLEOTIDE SEQUENCE [LARGE SCALE GENOMIC DNA]</scope>
    <source>
        <strain evidence="1">LZ3.2</strain>
        <tissue evidence="1">Leaf</tissue>
    </source>
</reference>
<dbReference type="AlphaFoldDB" id="A0A9J5YY07"/>
<gene>
    <name evidence="1" type="ORF">H5410_027079</name>
</gene>
<comment type="caution">
    <text evidence="1">The sequence shown here is derived from an EMBL/GenBank/DDBJ whole genome shotgun (WGS) entry which is preliminary data.</text>
</comment>
<name>A0A9J5YY07_SOLCO</name>
<evidence type="ECO:0000313" key="2">
    <source>
        <dbReference type="Proteomes" id="UP000824120"/>
    </source>
</evidence>
<evidence type="ECO:0000313" key="1">
    <source>
        <dbReference type="EMBL" id="KAG5605587.1"/>
    </source>
</evidence>
<keyword evidence="2" id="KW-1185">Reference proteome</keyword>
<organism evidence="1 2">
    <name type="scientific">Solanum commersonii</name>
    <name type="common">Commerson's wild potato</name>
    <name type="synonym">Commerson's nightshade</name>
    <dbReference type="NCBI Taxonomy" id="4109"/>
    <lineage>
        <taxon>Eukaryota</taxon>
        <taxon>Viridiplantae</taxon>
        <taxon>Streptophyta</taxon>
        <taxon>Embryophyta</taxon>
        <taxon>Tracheophyta</taxon>
        <taxon>Spermatophyta</taxon>
        <taxon>Magnoliopsida</taxon>
        <taxon>eudicotyledons</taxon>
        <taxon>Gunneridae</taxon>
        <taxon>Pentapetalae</taxon>
        <taxon>asterids</taxon>
        <taxon>lamiids</taxon>
        <taxon>Solanales</taxon>
        <taxon>Solanaceae</taxon>
        <taxon>Solanoideae</taxon>
        <taxon>Solaneae</taxon>
        <taxon>Solanum</taxon>
    </lineage>
</organism>